<dbReference type="GO" id="GO:0006227">
    <property type="term" value="P:dUDP biosynthetic process"/>
    <property type="evidence" value="ECO:0007669"/>
    <property type="project" value="TreeGrafter"/>
</dbReference>
<dbReference type="FunFam" id="3.40.50.300:FF:000225">
    <property type="entry name" value="Thymidylate kinase"/>
    <property type="match status" value="1"/>
</dbReference>
<dbReference type="InterPro" id="IPR039430">
    <property type="entry name" value="Thymidylate_kin-like_dom"/>
</dbReference>
<dbReference type="Pfam" id="PF02223">
    <property type="entry name" value="Thymidylate_kin"/>
    <property type="match status" value="1"/>
</dbReference>
<dbReference type="GO" id="GO:0004798">
    <property type="term" value="F:dTMP kinase activity"/>
    <property type="evidence" value="ECO:0007669"/>
    <property type="project" value="UniProtKB-UniRule"/>
</dbReference>
<dbReference type="GO" id="GO:0006233">
    <property type="term" value="P:dTDP biosynthetic process"/>
    <property type="evidence" value="ECO:0007669"/>
    <property type="project" value="InterPro"/>
</dbReference>
<keyword evidence="5 11" id="KW-0545">Nucleotide biosynthesis</keyword>
<evidence type="ECO:0000256" key="10">
    <source>
        <dbReference type="ARBA" id="ARBA00057735"/>
    </source>
</evidence>
<organism evidence="13">
    <name type="scientific">Oscillatoriales cyanobacterium SpSt-418</name>
    <dbReference type="NCBI Taxonomy" id="2282169"/>
    <lineage>
        <taxon>Bacteria</taxon>
        <taxon>Bacillati</taxon>
        <taxon>Cyanobacteriota</taxon>
        <taxon>Cyanophyceae</taxon>
        <taxon>Oscillatoriophycideae</taxon>
        <taxon>Oscillatoriales</taxon>
    </lineage>
</organism>
<dbReference type="InterPro" id="IPR018095">
    <property type="entry name" value="Thymidylate_kin_CS"/>
</dbReference>
<feature type="binding site" evidence="11">
    <location>
        <begin position="10"/>
        <end position="17"/>
    </location>
    <ligand>
        <name>ATP</name>
        <dbReference type="ChEBI" id="CHEBI:30616"/>
    </ligand>
</feature>
<dbReference type="EC" id="2.7.4.9" evidence="2 11"/>
<evidence type="ECO:0000256" key="8">
    <source>
        <dbReference type="ARBA" id="ARBA00022840"/>
    </source>
</evidence>
<evidence type="ECO:0000313" key="13">
    <source>
        <dbReference type="EMBL" id="HFM97685.1"/>
    </source>
</evidence>
<accession>A0A7C3KE44</accession>
<keyword evidence="8 11" id="KW-0067">ATP-binding</keyword>
<protein>
    <recommendedName>
        <fullName evidence="3 11">Thymidylate kinase</fullName>
        <ecNumber evidence="2 11">2.7.4.9</ecNumber>
    </recommendedName>
    <alternativeName>
        <fullName evidence="11">dTMP kinase</fullName>
    </alternativeName>
</protein>
<dbReference type="GO" id="GO:0005829">
    <property type="term" value="C:cytosol"/>
    <property type="evidence" value="ECO:0007669"/>
    <property type="project" value="TreeGrafter"/>
</dbReference>
<dbReference type="NCBIfam" id="TIGR00041">
    <property type="entry name" value="DTMP_kinase"/>
    <property type="match status" value="1"/>
</dbReference>
<evidence type="ECO:0000256" key="9">
    <source>
        <dbReference type="ARBA" id="ARBA00048743"/>
    </source>
</evidence>
<comment type="caution">
    <text evidence="13">The sequence shown here is derived from an EMBL/GenBank/DDBJ whole genome shotgun (WGS) entry which is preliminary data.</text>
</comment>
<proteinExistence type="inferred from homology"/>
<sequence>MQGKLIVFEGGEGSGKTTQIRQIRAWLESSGWFEKLKSQGHLHQLVITREPGGTELSQSIRQLLLGYTGEEPMQARTELLLYAADRAQHVEYYLRPLLEQGALILCDRYTDSTVAYQGYGRGLEQALIAQLNQIATNGLVSDLTLWLDVPVEVGLHRTQQRGTVDRIEQADISFHQRVREGFMQLAQEHPERIVWVDASPSEAEVTLAVQQAIALKFQEWYGEIR</sequence>
<comment type="function">
    <text evidence="10 11">Phosphorylation of dTMP to form dTDP in both de novo and salvage pathways of dTTP synthesis.</text>
</comment>
<evidence type="ECO:0000256" key="7">
    <source>
        <dbReference type="ARBA" id="ARBA00022777"/>
    </source>
</evidence>
<evidence type="ECO:0000259" key="12">
    <source>
        <dbReference type="Pfam" id="PF02223"/>
    </source>
</evidence>
<feature type="domain" description="Thymidylate kinase-like" evidence="12">
    <location>
        <begin position="8"/>
        <end position="205"/>
    </location>
</feature>
<comment type="similarity">
    <text evidence="1 11">Belongs to the thymidylate kinase family.</text>
</comment>
<name>A0A7C3KE44_9CYAN</name>
<evidence type="ECO:0000256" key="3">
    <source>
        <dbReference type="ARBA" id="ARBA00017144"/>
    </source>
</evidence>
<dbReference type="SUPFAM" id="SSF52540">
    <property type="entry name" value="P-loop containing nucleoside triphosphate hydrolases"/>
    <property type="match status" value="1"/>
</dbReference>
<dbReference type="GO" id="GO:0006235">
    <property type="term" value="P:dTTP biosynthetic process"/>
    <property type="evidence" value="ECO:0007669"/>
    <property type="project" value="UniProtKB-UniRule"/>
</dbReference>
<keyword evidence="7 11" id="KW-0418">Kinase</keyword>
<dbReference type="PANTHER" id="PTHR10344:SF4">
    <property type="entry name" value="UMP-CMP KINASE 2, MITOCHONDRIAL"/>
    <property type="match status" value="1"/>
</dbReference>
<dbReference type="InterPro" id="IPR027417">
    <property type="entry name" value="P-loop_NTPase"/>
</dbReference>
<comment type="catalytic activity">
    <reaction evidence="9 11">
        <text>dTMP + ATP = dTDP + ADP</text>
        <dbReference type="Rhea" id="RHEA:13517"/>
        <dbReference type="ChEBI" id="CHEBI:30616"/>
        <dbReference type="ChEBI" id="CHEBI:58369"/>
        <dbReference type="ChEBI" id="CHEBI:63528"/>
        <dbReference type="ChEBI" id="CHEBI:456216"/>
        <dbReference type="EC" id="2.7.4.9"/>
    </reaction>
</comment>
<evidence type="ECO:0000256" key="6">
    <source>
        <dbReference type="ARBA" id="ARBA00022741"/>
    </source>
</evidence>
<dbReference type="Gene3D" id="3.40.50.300">
    <property type="entry name" value="P-loop containing nucleotide triphosphate hydrolases"/>
    <property type="match status" value="1"/>
</dbReference>
<dbReference type="PROSITE" id="PS01331">
    <property type="entry name" value="THYMIDYLATE_KINASE"/>
    <property type="match status" value="1"/>
</dbReference>
<reference evidence="13" key="1">
    <citation type="journal article" date="2020" name="mSystems">
        <title>Genome- and Community-Level Interaction Insights into Carbon Utilization and Element Cycling Functions of Hydrothermarchaeota in Hydrothermal Sediment.</title>
        <authorList>
            <person name="Zhou Z."/>
            <person name="Liu Y."/>
            <person name="Xu W."/>
            <person name="Pan J."/>
            <person name="Luo Z.H."/>
            <person name="Li M."/>
        </authorList>
    </citation>
    <scope>NUCLEOTIDE SEQUENCE [LARGE SCALE GENOMIC DNA]</scope>
    <source>
        <strain evidence="13">SpSt-418</strain>
    </source>
</reference>
<dbReference type="CDD" id="cd01672">
    <property type="entry name" value="TMPK"/>
    <property type="match status" value="1"/>
</dbReference>
<dbReference type="EMBL" id="DSRU01000104">
    <property type="protein sequence ID" value="HFM97685.1"/>
    <property type="molecule type" value="Genomic_DNA"/>
</dbReference>
<dbReference type="HAMAP" id="MF_00165">
    <property type="entry name" value="Thymidylate_kinase"/>
    <property type="match status" value="1"/>
</dbReference>
<evidence type="ECO:0000256" key="4">
    <source>
        <dbReference type="ARBA" id="ARBA00022679"/>
    </source>
</evidence>
<dbReference type="GO" id="GO:0005524">
    <property type="term" value="F:ATP binding"/>
    <property type="evidence" value="ECO:0007669"/>
    <property type="project" value="UniProtKB-UniRule"/>
</dbReference>
<keyword evidence="6 11" id="KW-0547">Nucleotide-binding</keyword>
<gene>
    <name evidence="11" type="primary">tmk</name>
    <name evidence="13" type="ORF">ENR64_07930</name>
</gene>
<dbReference type="PANTHER" id="PTHR10344">
    <property type="entry name" value="THYMIDYLATE KINASE"/>
    <property type="match status" value="1"/>
</dbReference>
<dbReference type="InterPro" id="IPR018094">
    <property type="entry name" value="Thymidylate_kinase"/>
</dbReference>
<evidence type="ECO:0000256" key="2">
    <source>
        <dbReference type="ARBA" id="ARBA00012980"/>
    </source>
</evidence>
<dbReference type="AlphaFoldDB" id="A0A7C3KE44"/>
<keyword evidence="4 11" id="KW-0808">Transferase</keyword>
<evidence type="ECO:0000256" key="1">
    <source>
        <dbReference type="ARBA" id="ARBA00009776"/>
    </source>
</evidence>
<evidence type="ECO:0000256" key="11">
    <source>
        <dbReference type="HAMAP-Rule" id="MF_00165"/>
    </source>
</evidence>
<evidence type="ECO:0000256" key="5">
    <source>
        <dbReference type="ARBA" id="ARBA00022727"/>
    </source>
</evidence>